<reference evidence="1" key="1">
    <citation type="submission" date="2021-01" db="EMBL/GenBank/DDBJ databases">
        <title>Phytophthora aleatoria, a newly-described species from Pinus radiata is distinct from Phytophthora cactorum isolates based on comparative genomics.</title>
        <authorList>
            <person name="Mcdougal R."/>
            <person name="Panda P."/>
            <person name="Williams N."/>
            <person name="Studholme D.J."/>
        </authorList>
    </citation>
    <scope>NUCLEOTIDE SEQUENCE</scope>
    <source>
        <strain evidence="1">NZFS 4037</strain>
    </source>
</reference>
<protein>
    <submittedName>
        <fullName evidence="1">Uncharacterized protein</fullName>
    </submittedName>
</protein>
<accession>A0A8J5I5A7</accession>
<organism evidence="1 2">
    <name type="scientific">Phytophthora aleatoria</name>
    <dbReference type="NCBI Taxonomy" id="2496075"/>
    <lineage>
        <taxon>Eukaryota</taxon>
        <taxon>Sar</taxon>
        <taxon>Stramenopiles</taxon>
        <taxon>Oomycota</taxon>
        <taxon>Peronosporomycetes</taxon>
        <taxon>Peronosporales</taxon>
        <taxon>Peronosporaceae</taxon>
        <taxon>Phytophthora</taxon>
    </lineage>
</organism>
<dbReference type="Proteomes" id="UP000709295">
    <property type="component" value="Unassembled WGS sequence"/>
</dbReference>
<proteinExistence type="predicted"/>
<dbReference type="AlphaFoldDB" id="A0A8J5I5A7"/>
<name>A0A8J5I5A7_9STRA</name>
<evidence type="ECO:0000313" key="2">
    <source>
        <dbReference type="Proteomes" id="UP000709295"/>
    </source>
</evidence>
<evidence type="ECO:0000313" key="1">
    <source>
        <dbReference type="EMBL" id="KAG6947143.1"/>
    </source>
</evidence>
<comment type="caution">
    <text evidence="1">The sequence shown here is derived from an EMBL/GenBank/DDBJ whole genome shotgun (WGS) entry which is preliminary data.</text>
</comment>
<dbReference type="EMBL" id="JAENGY010001752">
    <property type="protein sequence ID" value="KAG6947143.1"/>
    <property type="molecule type" value="Genomic_DNA"/>
</dbReference>
<sequence length="74" mass="8454">TGHTLSGRVLLPTFGRWVACKIATFATRQLATSSWVAWSLGHHRIVPSLRYYHRILKIQGTCLCWTAPRKCFLL</sequence>
<feature type="non-terminal residue" evidence="1">
    <location>
        <position position="74"/>
    </location>
</feature>
<gene>
    <name evidence="1" type="ORF">JG688_00015666</name>
</gene>
<keyword evidence="2" id="KW-1185">Reference proteome</keyword>